<dbReference type="RefSeq" id="WP_076363527.1">
    <property type="nucleotide sequence ID" value="NZ_FTOM01000001.1"/>
</dbReference>
<feature type="domain" description="Multidrug resistance protein MdtA-like barrel-sandwich hybrid" evidence="3">
    <location>
        <begin position="79"/>
        <end position="256"/>
    </location>
</feature>
<sequence>MRFLGRGLMGLFGLAMTLAFLAIAGWQVVSALQARSAAKTAPPVARERLLAAPVALYQPGLLAPEIVTHGEMRAWRRLELRAAAAGRIVETAEGFVDGGRVEEGTLLAQVDPAEARAARDTAAAALIEARAAAAEAERALTIAADDLTAARAQVELRRAALERAQTLDARGIGRTADVETAQLALSAAEQAVLNRRAALSQAEATRTRSAAAADRAAIALREAERTLADTEIRAPFAGRLSGVDVVAGNLVQRNERLGELIDPRALEVAFRVSTAQFARLAGPGGQLPRLELTVNLPGGPDVPARLERVDPAVADGQTGRLLYARLDRPMGLQPGDFVTVRLHEPELPDVARLPAVAVVPDPGGRTGTVLVLGPEDRLESASVRIIRRQGDDVIVEAPLAGREVVQERTPLLGAGLKLRPIRDGQPPAEDTTGMIRLDPERRARLLAYLESARDLPEAMRARAQAALEQDLVPEQMIARIESRMGG</sequence>
<dbReference type="Gene3D" id="2.40.420.20">
    <property type="match status" value="1"/>
</dbReference>
<dbReference type="AlphaFoldDB" id="A0A1N7KAA1"/>
<dbReference type="EMBL" id="FTOM01000001">
    <property type="protein sequence ID" value="SIS58459.1"/>
    <property type="molecule type" value="Genomic_DNA"/>
</dbReference>
<dbReference type="GO" id="GO:0015562">
    <property type="term" value="F:efflux transmembrane transporter activity"/>
    <property type="evidence" value="ECO:0007669"/>
    <property type="project" value="TreeGrafter"/>
</dbReference>
<dbReference type="SUPFAM" id="SSF111369">
    <property type="entry name" value="HlyD-like secretion proteins"/>
    <property type="match status" value="1"/>
</dbReference>
<dbReference type="GO" id="GO:1990281">
    <property type="term" value="C:efflux pump complex"/>
    <property type="evidence" value="ECO:0007669"/>
    <property type="project" value="TreeGrafter"/>
</dbReference>
<dbReference type="Pfam" id="PF25917">
    <property type="entry name" value="BSH_RND"/>
    <property type="match status" value="1"/>
</dbReference>
<dbReference type="PANTHER" id="PTHR30469">
    <property type="entry name" value="MULTIDRUG RESISTANCE PROTEIN MDTA"/>
    <property type="match status" value="1"/>
</dbReference>
<dbReference type="InterPro" id="IPR058625">
    <property type="entry name" value="MdtA-like_BSH"/>
</dbReference>
<evidence type="ECO:0000313" key="5">
    <source>
        <dbReference type="Proteomes" id="UP000186098"/>
    </source>
</evidence>
<dbReference type="InterPro" id="IPR006143">
    <property type="entry name" value="RND_pump_MFP"/>
</dbReference>
<protein>
    <submittedName>
        <fullName evidence="4">RND family efflux transporter, MFP subunit</fullName>
    </submittedName>
</protein>
<dbReference type="Proteomes" id="UP000186098">
    <property type="component" value="Unassembled WGS sequence"/>
</dbReference>
<organism evidence="4 5">
    <name type="scientific">Phaeovulum vinaykumarii</name>
    <dbReference type="NCBI Taxonomy" id="407234"/>
    <lineage>
        <taxon>Bacteria</taxon>
        <taxon>Pseudomonadati</taxon>
        <taxon>Pseudomonadota</taxon>
        <taxon>Alphaproteobacteria</taxon>
        <taxon>Rhodobacterales</taxon>
        <taxon>Paracoccaceae</taxon>
        <taxon>Phaeovulum</taxon>
    </lineage>
</organism>
<evidence type="ECO:0000313" key="4">
    <source>
        <dbReference type="EMBL" id="SIS58459.1"/>
    </source>
</evidence>
<dbReference type="PANTHER" id="PTHR30469:SF29">
    <property type="entry name" value="BLR2860 PROTEIN"/>
    <property type="match status" value="1"/>
</dbReference>
<keyword evidence="2" id="KW-0175">Coiled coil</keyword>
<dbReference type="OrthoDB" id="7626141at2"/>
<evidence type="ECO:0000259" key="3">
    <source>
        <dbReference type="Pfam" id="PF25917"/>
    </source>
</evidence>
<dbReference type="NCBIfam" id="TIGR01730">
    <property type="entry name" value="RND_mfp"/>
    <property type="match status" value="1"/>
</dbReference>
<name>A0A1N7KAA1_9RHOB</name>
<feature type="coiled-coil region" evidence="2">
    <location>
        <begin position="133"/>
        <end position="164"/>
    </location>
</feature>
<dbReference type="Gene3D" id="1.10.287.470">
    <property type="entry name" value="Helix hairpin bin"/>
    <property type="match status" value="1"/>
</dbReference>
<dbReference type="Gene3D" id="2.40.50.100">
    <property type="match status" value="1"/>
</dbReference>
<reference evidence="5" key="1">
    <citation type="submission" date="2017-01" db="EMBL/GenBank/DDBJ databases">
        <authorList>
            <person name="Varghese N."/>
            <person name="Submissions S."/>
        </authorList>
    </citation>
    <scope>NUCLEOTIDE SEQUENCE [LARGE SCALE GENOMIC DNA]</scope>
    <source>
        <strain evidence="5">DSM 18714</strain>
    </source>
</reference>
<evidence type="ECO:0000256" key="2">
    <source>
        <dbReference type="SAM" id="Coils"/>
    </source>
</evidence>
<proteinExistence type="inferred from homology"/>
<keyword evidence="5" id="KW-1185">Reference proteome</keyword>
<dbReference type="STRING" id="407234.SAMN05421795_101750"/>
<comment type="similarity">
    <text evidence="1">Belongs to the membrane fusion protein (MFP) (TC 8.A.1) family.</text>
</comment>
<gene>
    <name evidence="4" type="ORF">SAMN05421795_101750</name>
</gene>
<evidence type="ECO:0000256" key="1">
    <source>
        <dbReference type="ARBA" id="ARBA00009477"/>
    </source>
</evidence>
<dbReference type="Gene3D" id="2.40.30.170">
    <property type="match status" value="1"/>
</dbReference>
<accession>A0A1N7KAA1</accession>